<reference evidence="7 8" key="1">
    <citation type="submission" date="2009-11" db="EMBL/GenBank/DDBJ databases">
        <title>Annotation of Allomyces macrogynus ATCC 38327.</title>
        <authorList>
            <consortium name="The Broad Institute Genome Sequencing Platform"/>
            <person name="Russ C."/>
            <person name="Cuomo C."/>
            <person name="Burger G."/>
            <person name="Gray M.W."/>
            <person name="Holland P.W.H."/>
            <person name="King N."/>
            <person name="Lang F.B.F."/>
            <person name="Roger A.J."/>
            <person name="Ruiz-Trillo I."/>
            <person name="Young S.K."/>
            <person name="Zeng Q."/>
            <person name="Gargeya S."/>
            <person name="Fitzgerald M."/>
            <person name="Haas B."/>
            <person name="Abouelleil A."/>
            <person name="Alvarado L."/>
            <person name="Arachchi H.M."/>
            <person name="Berlin A."/>
            <person name="Chapman S.B."/>
            <person name="Gearin G."/>
            <person name="Goldberg J."/>
            <person name="Griggs A."/>
            <person name="Gujja S."/>
            <person name="Hansen M."/>
            <person name="Heiman D."/>
            <person name="Howarth C."/>
            <person name="Larimer J."/>
            <person name="Lui A."/>
            <person name="MacDonald P.J.P."/>
            <person name="McCowen C."/>
            <person name="Montmayeur A."/>
            <person name="Murphy C."/>
            <person name="Neiman D."/>
            <person name="Pearson M."/>
            <person name="Priest M."/>
            <person name="Roberts A."/>
            <person name="Saif S."/>
            <person name="Shea T."/>
            <person name="Sisk P."/>
            <person name="Stolte C."/>
            <person name="Sykes S."/>
            <person name="Wortman J."/>
            <person name="Nusbaum C."/>
            <person name="Birren B."/>
        </authorList>
    </citation>
    <scope>NUCLEOTIDE SEQUENCE [LARGE SCALE GENOMIC DNA]</scope>
    <source>
        <strain evidence="7 8">ATCC 38327</strain>
    </source>
</reference>
<dbReference type="VEuPathDB" id="FungiDB:AMAG_09643"/>
<dbReference type="SUPFAM" id="SSF50249">
    <property type="entry name" value="Nucleic acid-binding proteins"/>
    <property type="match status" value="1"/>
</dbReference>
<dbReference type="InterPro" id="IPR051270">
    <property type="entry name" value="Tyrosine-tRNA_ligase_regulator"/>
</dbReference>
<feature type="domain" description="TRNA-binding" evidence="6">
    <location>
        <begin position="95"/>
        <end position="205"/>
    </location>
</feature>
<evidence type="ECO:0000313" key="8">
    <source>
        <dbReference type="Proteomes" id="UP000054350"/>
    </source>
</evidence>
<dbReference type="OrthoDB" id="19141at2759"/>
<dbReference type="STRING" id="578462.A0A0L0ST33"/>
<protein>
    <recommendedName>
        <fullName evidence="6">tRNA-binding domain-containing protein</fullName>
    </recommendedName>
</protein>
<keyword evidence="5" id="KW-0732">Signal</keyword>
<dbReference type="NCBIfam" id="NF007495">
    <property type="entry name" value="PRK10089.1-4"/>
    <property type="match status" value="1"/>
</dbReference>
<dbReference type="PANTHER" id="PTHR11586">
    <property type="entry name" value="TRNA-AMINOACYLATION COFACTOR ARC1 FAMILY MEMBER"/>
    <property type="match status" value="1"/>
</dbReference>
<feature type="compositionally biased region" description="Low complexity" evidence="4">
    <location>
        <begin position="29"/>
        <end position="74"/>
    </location>
</feature>
<feature type="signal peptide" evidence="5">
    <location>
        <begin position="1"/>
        <end position="19"/>
    </location>
</feature>
<dbReference type="EMBL" id="GG745348">
    <property type="protein sequence ID" value="KNE65661.1"/>
    <property type="molecule type" value="Genomic_DNA"/>
</dbReference>
<dbReference type="PANTHER" id="PTHR11586:SF37">
    <property type="entry name" value="TRNA-BINDING DOMAIN-CONTAINING PROTEIN"/>
    <property type="match status" value="1"/>
</dbReference>
<proteinExistence type="predicted"/>
<evidence type="ECO:0000256" key="2">
    <source>
        <dbReference type="ARBA" id="ARBA00022884"/>
    </source>
</evidence>
<dbReference type="Proteomes" id="UP000054350">
    <property type="component" value="Unassembled WGS sequence"/>
</dbReference>
<gene>
    <name evidence="7" type="ORF">AMAG_09643</name>
</gene>
<feature type="region of interest" description="Disordered" evidence="4">
    <location>
        <begin position="29"/>
        <end position="90"/>
    </location>
</feature>
<dbReference type="eggNOG" id="ENOG502SE8B">
    <property type="taxonomic scope" value="Eukaryota"/>
</dbReference>
<evidence type="ECO:0000256" key="1">
    <source>
        <dbReference type="ARBA" id="ARBA00022555"/>
    </source>
</evidence>
<sequence length="211" mass="21561">MLLQLFHSRALLLAPRTLLRPIMTAANNAPAAPPTASAPATSTAPATTTSAAPSTAATTTSATAAPATISTAAPEPGTKSSKSKSRRAAAPAIDPLAGLDVRVGRILSAEPFPEARRPAIKLRVDFGPEIGIKKSSAQITTHYALEDGLTPNEEKLVGTLVLGVVNLPPRQIGKFMSEVLVLGVPGGDGVVLVRPDPAVVGVDVQPGAKLY</sequence>
<dbReference type="NCBIfam" id="NF007494">
    <property type="entry name" value="PRK10089.1-3"/>
    <property type="match status" value="1"/>
</dbReference>
<evidence type="ECO:0000259" key="6">
    <source>
        <dbReference type="PROSITE" id="PS50886"/>
    </source>
</evidence>
<dbReference type="GO" id="GO:0000049">
    <property type="term" value="F:tRNA binding"/>
    <property type="evidence" value="ECO:0007669"/>
    <property type="project" value="UniProtKB-UniRule"/>
</dbReference>
<evidence type="ECO:0000256" key="3">
    <source>
        <dbReference type="PROSITE-ProRule" id="PRU00209"/>
    </source>
</evidence>
<keyword evidence="8" id="KW-1185">Reference proteome</keyword>
<evidence type="ECO:0000256" key="5">
    <source>
        <dbReference type="SAM" id="SignalP"/>
    </source>
</evidence>
<dbReference type="PROSITE" id="PS50886">
    <property type="entry name" value="TRBD"/>
    <property type="match status" value="1"/>
</dbReference>
<keyword evidence="1 3" id="KW-0820">tRNA-binding</keyword>
<dbReference type="InterPro" id="IPR012340">
    <property type="entry name" value="NA-bd_OB-fold"/>
</dbReference>
<keyword evidence="2 3" id="KW-0694">RNA-binding</keyword>
<dbReference type="CDD" id="cd02798">
    <property type="entry name" value="tRNA_bind_CsaA"/>
    <property type="match status" value="1"/>
</dbReference>
<organism evidence="7 8">
    <name type="scientific">Allomyces macrogynus (strain ATCC 38327)</name>
    <name type="common">Allomyces javanicus var. macrogynus</name>
    <dbReference type="NCBI Taxonomy" id="578462"/>
    <lineage>
        <taxon>Eukaryota</taxon>
        <taxon>Fungi</taxon>
        <taxon>Fungi incertae sedis</taxon>
        <taxon>Blastocladiomycota</taxon>
        <taxon>Blastocladiomycetes</taxon>
        <taxon>Blastocladiales</taxon>
        <taxon>Blastocladiaceae</taxon>
        <taxon>Allomyces</taxon>
    </lineage>
</organism>
<accession>A0A0L0ST33</accession>
<feature type="chain" id="PRO_5005547978" description="tRNA-binding domain-containing protein" evidence="5">
    <location>
        <begin position="20"/>
        <end position="211"/>
    </location>
</feature>
<reference evidence="8" key="2">
    <citation type="submission" date="2009-11" db="EMBL/GenBank/DDBJ databases">
        <title>The Genome Sequence of Allomyces macrogynus strain ATCC 38327.</title>
        <authorList>
            <consortium name="The Broad Institute Genome Sequencing Platform"/>
            <person name="Russ C."/>
            <person name="Cuomo C."/>
            <person name="Shea T."/>
            <person name="Young S.K."/>
            <person name="Zeng Q."/>
            <person name="Koehrsen M."/>
            <person name="Haas B."/>
            <person name="Borodovsky M."/>
            <person name="Guigo R."/>
            <person name="Alvarado L."/>
            <person name="Berlin A."/>
            <person name="Borenstein D."/>
            <person name="Chen Z."/>
            <person name="Engels R."/>
            <person name="Freedman E."/>
            <person name="Gellesch M."/>
            <person name="Goldberg J."/>
            <person name="Griggs A."/>
            <person name="Gujja S."/>
            <person name="Heiman D."/>
            <person name="Hepburn T."/>
            <person name="Howarth C."/>
            <person name="Jen D."/>
            <person name="Larson L."/>
            <person name="Lewis B."/>
            <person name="Mehta T."/>
            <person name="Park D."/>
            <person name="Pearson M."/>
            <person name="Roberts A."/>
            <person name="Saif S."/>
            <person name="Shenoy N."/>
            <person name="Sisk P."/>
            <person name="Stolte C."/>
            <person name="Sykes S."/>
            <person name="Walk T."/>
            <person name="White J."/>
            <person name="Yandava C."/>
            <person name="Burger G."/>
            <person name="Gray M.W."/>
            <person name="Holland P.W.H."/>
            <person name="King N."/>
            <person name="Lang F.B.F."/>
            <person name="Roger A.J."/>
            <person name="Ruiz-Trillo I."/>
            <person name="Lander E."/>
            <person name="Nusbaum C."/>
        </authorList>
    </citation>
    <scope>NUCLEOTIDE SEQUENCE [LARGE SCALE GENOMIC DNA]</scope>
    <source>
        <strain evidence="8">ATCC 38327</strain>
    </source>
</reference>
<dbReference type="AlphaFoldDB" id="A0A0L0ST33"/>
<name>A0A0L0ST33_ALLM3</name>
<evidence type="ECO:0000256" key="4">
    <source>
        <dbReference type="SAM" id="MobiDB-lite"/>
    </source>
</evidence>
<dbReference type="InterPro" id="IPR002547">
    <property type="entry name" value="tRNA-bd_dom"/>
</dbReference>
<evidence type="ECO:0000313" key="7">
    <source>
        <dbReference type="EMBL" id="KNE65661.1"/>
    </source>
</evidence>
<dbReference type="Pfam" id="PF01588">
    <property type="entry name" value="tRNA_bind"/>
    <property type="match status" value="1"/>
</dbReference>
<dbReference type="Gene3D" id="2.40.50.140">
    <property type="entry name" value="Nucleic acid-binding proteins"/>
    <property type="match status" value="1"/>
</dbReference>